<dbReference type="Proteomes" id="UP001415857">
    <property type="component" value="Unassembled WGS sequence"/>
</dbReference>
<feature type="region of interest" description="Disordered" evidence="1">
    <location>
        <begin position="1"/>
        <end position="35"/>
    </location>
</feature>
<evidence type="ECO:0000313" key="3">
    <source>
        <dbReference type="Proteomes" id="UP001415857"/>
    </source>
</evidence>
<name>A0AAP0NFV4_LIQFO</name>
<evidence type="ECO:0000313" key="2">
    <source>
        <dbReference type="EMBL" id="KAK9272140.1"/>
    </source>
</evidence>
<evidence type="ECO:0000256" key="1">
    <source>
        <dbReference type="SAM" id="MobiDB-lite"/>
    </source>
</evidence>
<dbReference type="AlphaFoldDB" id="A0AAP0NFV4"/>
<protein>
    <submittedName>
        <fullName evidence="2">Uncharacterized protein</fullName>
    </submittedName>
</protein>
<sequence>MKIIARTHRRDTTAEAQGGNRLFPKVSNDFQHKPTKVHPTLIRKLTPKSRTRTMGSTQQTHRLCTNLRELFGSQPSIHSHRTVCFIKSSPPAENAPRSRNHMASERVRQSSQTTTFFEATVPLDENPLPFYSLEGRVLSLRGGIQRRFILWEDAFCA</sequence>
<accession>A0AAP0NFV4</accession>
<comment type="caution">
    <text evidence="2">The sequence shown here is derived from an EMBL/GenBank/DDBJ whole genome shotgun (WGS) entry which is preliminary data.</text>
</comment>
<keyword evidence="3" id="KW-1185">Reference proteome</keyword>
<proteinExistence type="predicted"/>
<reference evidence="2 3" key="1">
    <citation type="journal article" date="2024" name="Plant J.">
        <title>Genome sequences and population genomics reveal climatic adaptation and genomic divergence between two closely related sweetgum species.</title>
        <authorList>
            <person name="Xu W.Q."/>
            <person name="Ren C.Q."/>
            <person name="Zhang X.Y."/>
            <person name="Comes H.P."/>
            <person name="Liu X.H."/>
            <person name="Li Y.G."/>
            <person name="Kettle C.J."/>
            <person name="Jalonen R."/>
            <person name="Gaisberger H."/>
            <person name="Ma Y.Z."/>
            <person name="Qiu Y.X."/>
        </authorList>
    </citation>
    <scope>NUCLEOTIDE SEQUENCE [LARGE SCALE GENOMIC DNA]</scope>
    <source>
        <strain evidence="2">Hangzhou</strain>
    </source>
</reference>
<gene>
    <name evidence="2" type="ORF">L1049_002511</name>
</gene>
<organism evidence="2 3">
    <name type="scientific">Liquidambar formosana</name>
    <name type="common">Formosan gum</name>
    <dbReference type="NCBI Taxonomy" id="63359"/>
    <lineage>
        <taxon>Eukaryota</taxon>
        <taxon>Viridiplantae</taxon>
        <taxon>Streptophyta</taxon>
        <taxon>Embryophyta</taxon>
        <taxon>Tracheophyta</taxon>
        <taxon>Spermatophyta</taxon>
        <taxon>Magnoliopsida</taxon>
        <taxon>eudicotyledons</taxon>
        <taxon>Gunneridae</taxon>
        <taxon>Pentapetalae</taxon>
        <taxon>Saxifragales</taxon>
        <taxon>Altingiaceae</taxon>
        <taxon>Liquidambar</taxon>
    </lineage>
</organism>
<dbReference type="EMBL" id="JBBPBK010000013">
    <property type="protein sequence ID" value="KAK9272140.1"/>
    <property type="molecule type" value="Genomic_DNA"/>
</dbReference>